<dbReference type="Gene3D" id="3.10.450.50">
    <property type="match status" value="1"/>
</dbReference>
<dbReference type="PANTHER" id="PTHR38436:SF1">
    <property type="entry name" value="ESTER CYCLASE"/>
    <property type="match status" value="1"/>
</dbReference>
<gene>
    <name evidence="1" type="ORF">FHS28_002520</name>
</gene>
<dbReference type="Proteomes" id="UP000574369">
    <property type="component" value="Unassembled WGS sequence"/>
</dbReference>
<comment type="caution">
    <text evidence="1">The sequence shown here is derived from an EMBL/GenBank/DDBJ whole genome shotgun (WGS) entry which is preliminary data.</text>
</comment>
<dbReference type="Pfam" id="PF07366">
    <property type="entry name" value="SnoaL"/>
    <property type="match status" value="1"/>
</dbReference>
<keyword evidence="2" id="KW-1185">Reference proteome</keyword>
<sequence length="139" mass="15246">MSPLNPKQVVQRFNQEVIQEGRRAAFDELVAPQFVNRSAPAGAPDGPEGLWNTFDQVLRPALSDLRVTIHDQVCEGDKVTTRKTVSGRHTATLMGVPPTGRELAIEVIDIVRVQGGQYVEHWGINTLPSVLARLQAARA</sequence>
<protein>
    <submittedName>
        <fullName evidence="1">SnoaL-like aldol condensation-catalyzing enzyme</fullName>
    </submittedName>
</protein>
<dbReference type="SUPFAM" id="SSF54427">
    <property type="entry name" value="NTF2-like"/>
    <property type="match status" value="1"/>
</dbReference>
<dbReference type="InterPro" id="IPR032710">
    <property type="entry name" value="NTF2-like_dom_sf"/>
</dbReference>
<dbReference type="InterPro" id="IPR009959">
    <property type="entry name" value="Cyclase_SnoaL-like"/>
</dbReference>
<dbReference type="EMBL" id="JACHXO010000004">
    <property type="protein sequence ID" value="MBB3195117.1"/>
    <property type="molecule type" value="Genomic_DNA"/>
</dbReference>
<accession>A0ABR6GTT9</accession>
<name>A0ABR6GTT9_9BURK</name>
<organism evidence="1 2">
    <name type="scientific">Roseateles terrae</name>
    <dbReference type="NCBI Taxonomy" id="431060"/>
    <lineage>
        <taxon>Bacteria</taxon>
        <taxon>Pseudomonadati</taxon>
        <taxon>Pseudomonadota</taxon>
        <taxon>Betaproteobacteria</taxon>
        <taxon>Burkholderiales</taxon>
        <taxon>Sphaerotilaceae</taxon>
        <taxon>Roseateles</taxon>
    </lineage>
</organism>
<evidence type="ECO:0000313" key="1">
    <source>
        <dbReference type="EMBL" id="MBB3195117.1"/>
    </source>
</evidence>
<dbReference type="RefSeq" id="WP_088450920.1">
    <property type="nucleotide sequence ID" value="NZ_JACHXO010000004.1"/>
</dbReference>
<evidence type="ECO:0000313" key="2">
    <source>
        <dbReference type="Proteomes" id="UP000574369"/>
    </source>
</evidence>
<reference evidence="1 2" key="1">
    <citation type="submission" date="2020-08" db="EMBL/GenBank/DDBJ databases">
        <title>Genomic Encyclopedia of Type Strains, Phase III (KMG-III): the genomes of soil and plant-associated and newly described type strains.</title>
        <authorList>
            <person name="Whitman W."/>
        </authorList>
    </citation>
    <scope>NUCLEOTIDE SEQUENCE [LARGE SCALE GENOMIC DNA]</scope>
    <source>
        <strain evidence="1 2">CECT 7247</strain>
    </source>
</reference>
<proteinExistence type="predicted"/>
<dbReference type="PANTHER" id="PTHR38436">
    <property type="entry name" value="POLYKETIDE CYCLASE SNOAL-LIKE DOMAIN"/>
    <property type="match status" value="1"/>
</dbReference>